<dbReference type="Gene3D" id="3.40.50.2300">
    <property type="match status" value="1"/>
</dbReference>
<dbReference type="PROSITE" id="PS50110">
    <property type="entry name" value="RESPONSE_REGULATORY"/>
    <property type="match status" value="1"/>
</dbReference>
<dbReference type="RefSeq" id="WP_142531762.1">
    <property type="nucleotide sequence ID" value="NZ_FXTB01000001.1"/>
</dbReference>
<dbReference type="SUPFAM" id="SSF52172">
    <property type="entry name" value="CheY-like"/>
    <property type="match status" value="1"/>
</dbReference>
<dbReference type="Proteomes" id="UP000319040">
    <property type="component" value="Unassembled WGS sequence"/>
</dbReference>
<feature type="modified residue" description="4-aspartylphosphate" evidence="5">
    <location>
        <position position="54"/>
    </location>
</feature>
<evidence type="ECO:0000256" key="2">
    <source>
        <dbReference type="ARBA" id="ARBA00023015"/>
    </source>
</evidence>
<dbReference type="GO" id="GO:0006355">
    <property type="term" value="P:regulation of DNA-templated transcription"/>
    <property type="evidence" value="ECO:0007669"/>
    <property type="project" value="InterPro"/>
</dbReference>
<keyword evidence="2" id="KW-0805">Transcription regulation</keyword>
<keyword evidence="9" id="KW-1185">Reference proteome</keyword>
<dbReference type="InterPro" id="IPR011006">
    <property type="entry name" value="CheY-like_superfamily"/>
</dbReference>
<evidence type="ECO:0000256" key="1">
    <source>
        <dbReference type="ARBA" id="ARBA00022553"/>
    </source>
</evidence>
<dbReference type="CDD" id="cd06170">
    <property type="entry name" value="LuxR_C_like"/>
    <property type="match status" value="1"/>
</dbReference>
<protein>
    <submittedName>
        <fullName evidence="8">Two component transcriptional regulator, LuxR family</fullName>
    </submittedName>
</protein>
<dbReference type="PANTHER" id="PTHR43214:SF41">
    <property type="entry name" value="NITRATE_NITRITE RESPONSE REGULATOR PROTEIN NARP"/>
    <property type="match status" value="1"/>
</dbReference>
<dbReference type="CDD" id="cd17535">
    <property type="entry name" value="REC_NarL-like"/>
    <property type="match status" value="1"/>
</dbReference>
<evidence type="ECO:0000256" key="3">
    <source>
        <dbReference type="ARBA" id="ARBA00023125"/>
    </source>
</evidence>
<evidence type="ECO:0000259" key="6">
    <source>
        <dbReference type="PROSITE" id="PS50043"/>
    </source>
</evidence>
<evidence type="ECO:0000259" key="7">
    <source>
        <dbReference type="PROSITE" id="PS50110"/>
    </source>
</evidence>
<accession>A0A521AST8</accession>
<dbReference type="InterPro" id="IPR058245">
    <property type="entry name" value="NreC/VraR/RcsB-like_REC"/>
</dbReference>
<keyword evidence="1 5" id="KW-0597">Phosphoprotein</keyword>
<dbReference type="GO" id="GO:0000160">
    <property type="term" value="P:phosphorelay signal transduction system"/>
    <property type="evidence" value="ECO:0007669"/>
    <property type="project" value="InterPro"/>
</dbReference>
<dbReference type="AlphaFoldDB" id="A0A521AST8"/>
<evidence type="ECO:0000256" key="4">
    <source>
        <dbReference type="ARBA" id="ARBA00023163"/>
    </source>
</evidence>
<dbReference type="InterPro" id="IPR001789">
    <property type="entry name" value="Sig_transdc_resp-reg_receiver"/>
</dbReference>
<dbReference type="PRINTS" id="PR00038">
    <property type="entry name" value="HTHLUXR"/>
</dbReference>
<evidence type="ECO:0000256" key="5">
    <source>
        <dbReference type="PROSITE-ProRule" id="PRU00169"/>
    </source>
</evidence>
<feature type="domain" description="Response regulatory" evidence="7">
    <location>
        <begin position="3"/>
        <end position="119"/>
    </location>
</feature>
<keyword evidence="3" id="KW-0238">DNA-binding</keyword>
<dbReference type="PROSITE" id="PS50043">
    <property type="entry name" value="HTH_LUXR_2"/>
    <property type="match status" value="1"/>
</dbReference>
<sequence length="208" mass="23369">MIKLLIVDDHFLIREGLKKTLKTETDILVIGELVKGAEVCDFIRNKECDLIILDINLPDRNGLDVLKDVKAIKPNIHVLMLSVNPEKDFAVRTIKAGAAGYITKDRAPEELIKAIRKSVNSGRYISEQLGEKLARDLESGFSEKLHEKLSDREFQVLCLIGSGKSSKEIATNLALGISTVNTYKSRIFEKMNFESTSQLIHYVIKNNL</sequence>
<gene>
    <name evidence="8" type="ORF">SAMN06265379_101379</name>
</gene>
<reference evidence="8 9" key="1">
    <citation type="submission" date="2017-05" db="EMBL/GenBank/DDBJ databases">
        <authorList>
            <person name="Varghese N."/>
            <person name="Submissions S."/>
        </authorList>
    </citation>
    <scope>NUCLEOTIDE SEQUENCE [LARGE SCALE GENOMIC DNA]</scope>
    <source>
        <strain evidence="8 9">DSM 27040</strain>
    </source>
</reference>
<dbReference type="SMART" id="SM00448">
    <property type="entry name" value="REC"/>
    <property type="match status" value="1"/>
</dbReference>
<feature type="domain" description="HTH luxR-type" evidence="6">
    <location>
        <begin position="142"/>
        <end position="207"/>
    </location>
</feature>
<dbReference type="EMBL" id="FXTB01000001">
    <property type="protein sequence ID" value="SMO37918.1"/>
    <property type="molecule type" value="Genomic_DNA"/>
</dbReference>
<dbReference type="SUPFAM" id="SSF46894">
    <property type="entry name" value="C-terminal effector domain of the bipartite response regulators"/>
    <property type="match status" value="1"/>
</dbReference>
<evidence type="ECO:0000313" key="9">
    <source>
        <dbReference type="Proteomes" id="UP000319040"/>
    </source>
</evidence>
<dbReference type="Pfam" id="PF00072">
    <property type="entry name" value="Response_reg"/>
    <property type="match status" value="1"/>
</dbReference>
<dbReference type="PROSITE" id="PS00622">
    <property type="entry name" value="HTH_LUXR_1"/>
    <property type="match status" value="1"/>
</dbReference>
<dbReference type="OrthoDB" id="9797341at2"/>
<dbReference type="InterPro" id="IPR000792">
    <property type="entry name" value="Tscrpt_reg_LuxR_C"/>
</dbReference>
<dbReference type="GO" id="GO:0003677">
    <property type="term" value="F:DNA binding"/>
    <property type="evidence" value="ECO:0007669"/>
    <property type="project" value="UniProtKB-KW"/>
</dbReference>
<proteinExistence type="predicted"/>
<dbReference type="Pfam" id="PF00196">
    <property type="entry name" value="GerE"/>
    <property type="match status" value="1"/>
</dbReference>
<organism evidence="8 9">
    <name type="scientific">Saccharicrinis carchari</name>
    <dbReference type="NCBI Taxonomy" id="1168039"/>
    <lineage>
        <taxon>Bacteria</taxon>
        <taxon>Pseudomonadati</taxon>
        <taxon>Bacteroidota</taxon>
        <taxon>Bacteroidia</taxon>
        <taxon>Marinilabiliales</taxon>
        <taxon>Marinilabiliaceae</taxon>
        <taxon>Saccharicrinis</taxon>
    </lineage>
</organism>
<keyword evidence="4" id="KW-0804">Transcription</keyword>
<dbReference type="InterPro" id="IPR016032">
    <property type="entry name" value="Sig_transdc_resp-reg_C-effctor"/>
</dbReference>
<dbReference type="InterPro" id="IPR039420">
    <property type="entry name" value="WalR-like"/>
</dbReference>
<name>A0A521AST8_SACCC</name>
<dbReference type="PANTHER" id="PTHR43214">
    <property type="entry name" value="TWO-COMPONENT RESPONSE REGULATOR"/>
    <property type="match status" value="1"/>
</dbReference>
<dbReference type="SMART" id="SM00421">
    <property type="entry name" value="HTH_LUXR"/>
    <property type="match status" value="1"/>
</dbReference>
<evidence type="ECO:0000313" key="8">
    <source>
        <dbReference type="EMBL" id="SMO37918.1"/>
    </source>
</evidence>